<dbReference type="Proteomes" id="UP000030528">
    <property type="component" value="Unassembled WGS sequence"/>
</dbReference>
<keyword evidence="1" id="KW-1133">Transmembrane helix</keyword>
<evidence type="ECO:0008006" key="4">
    <source>
        <dbReference type="Google" id="ProtNLM"/>
    </source>
</evidence>
<dbReference type="RefSeq" id="WP_051239749.1">
    <property type="nucleotide sequence ID" value="NZ_AULI01000006.1"/>
</dbReference>
<keyword evidence="1" id="KW-0812">Transmembrane</keyword>
<proteinExistence type="predicted"/>
<evidence type="ECO:0000313" key="3">
    <source>
        <dbReference type="Proteomes" id="UP000030528"/>
    </source>
</evidence>
<name>A0A0A5GPG8_9BACI</name>
<sequence>MNQTSGDIELRRAACLVAGWSLLLMTVISGVSYGYIHSSLIVEDPLTTLANLQASSWLFELEIVGWVMIFVLDLIVTIALYVYLKPIHVDLAQITSAFRLLYTIILGVAISSLVEAHHLVIEDASLSTNSAMDTMALLSSFETTWTLGLIVFGIHLLLLGLLVLRAYQIPKLLSYLLIVGGCVYVVVHGLYTFSQSFDSLTTIVELMLMIPMFVGEIGFALWLLVRGRGVQFHS</sequence>
<comment type="caution">
    <text evidence="2">The sequence shown here is derived from an EMBL/GenBank/DDBJ whole genome shotgun (WGS) entry which is preliminary data.</text>
</comment>
<feature type="transmembrane region" description="Helical" evidence="1">
    <location>
        <begin position="203"/>
        <end position="225"/>
    </location>
</feature>
<keyword evidence="1" id="KW-0472">Membrane</keyword>
<feature type="transmembrane region" description="Helical" evidence="1">
    <location>
        <begin position="172"/>
        <end position="191"/>
    </location>
</feature>
<dbReference type="Pfam" id="PF14329">
    <property type="entry name" value="DUF4386"/>
    <property type="match status" value="1"/>
</dbReference>
<keyword evidence="3" id="KW-1185">Reference proteome</keyword>
<feature type="transmembrane region" description="Helical" evidence="1">
    <location>
        <begin position="145"/>
        <end position="165"/>
    </location>
</feature>
<dbReference type="EMBL" id="AVPE01000004">
    <property type="protein sequence ID" value="KGX93035.1"/>
    <property type="molecule type" value="Genomic_DNA"/>
</dbReference>
<feature type="transmembrane region" description="Helical" evidence="1">
    <location>
        <begin position="12"/>
        <end position="36"/>
    </location>
</feature>
<protein>
    <recommendedName>
        <fullName evidence="4">DUF4386 domain-containing protein</fullName>
    </recommendedName>
</protein>
<feature type="transmembrane region" description="Helical" evidence="1">
    <location>
        <begin position="96"/>
        <end position="114"/>
    </location>
</feature>
<organism evidence="2 3">
    <name type="scientific">Pontibacillus halophilus JSM 076056 = DSM 19796</name>
    <dbReference type="NCBI Taxonomy" id="1385510"/>
    <lineage>
        <taxon>Bacteria</taxon>
        <taxon>Bacillati</taxon>
        <taxon>Bacillota</taxon>
        <taxon>Bacilli</taxon>
        <taxon>Bacillales</taxon>
        <taxon>Bacillaceae</taxon>
        <taxon>Pontibacillus</taxon>
    </lineage>
</organism>
<dbReference type="InterPro" id="IPR025495">
    <property type="entry name" value="DUF4386"/>
</dbReference>
<evidence type="ECO:0000313" key="2">
    <source>
        <dbReference type="EMBL" id="KGX93035.1"/>
    </source>
</evidence>
<dbReference type="AlphaFoldDB" id="A0A0A5GPG8"/>
<dbReference type="OrthoDB" id="7060422at2"/>
<evidence type="ECO:0000256" key="1">
    <source>
        <dbReference type="SAM" id="Phobius"/>
    </source>
</evidence>
<dbReference type="eggNOG" id="ENOG502ZZMZ">
    <property type="taxonomic scope" value="Bacteria"/>
</dbReference>
<reference evidence="2 3" key="1">
    <citation type="submission" date="2013-08" db="EMBL/GenBank/DDBJ databases">
        <authorList>
            <person name="Huang J."/>
            <person name="Wang G."/>
        </authorList>
    </citation>
    <scope>NUCLEOTIDE SEQUENCE [LARGE SCALE GENOMIC DNA]</scope>
    <source>
        <strain evidence="2 3">JSM 076056</strain>
    </source>
</reference>
<feature type="transmembrane region" description="Helical" evidence="1">
    <location>
        <begin position="63"/>
        <end position="84"/>
    </location>
</feature>
<accession>A0A0A5GPG8</accession>
<gene>
    <name evidence="2" type="ORF">N781_14315</name>
</gene>